<keyword evidence="6" id="KW-1185">Reference proteome</keyword>
<keyword evidence="1" id="KW-0175">Coiled coil</keyword>
<dbReference type="PANTHER" id="PTHR43941:SF1">
    <property type="entry name" value="STRUCTURAL MAINTENANCE OF CHROMOSOMES PROTEIN 2"/>
    <property type="match status" value="1"/>
</dbReference>
<feature type="signal peptide" evidence="3">
    <location>
        <begin position="1"/>
        <end position="31"/>
    </location>
</feature>
<evidence type="ECO:0000256" key="3">
    <source>
        <dbReference type="SAM" id="SignalP"/>
    </source>
</evidence>
<dbReference type="InterPro" id="IPR011105">
    <property type="entry name" value="Cell_wall_hydrolase_SleB"/>
</dbReference>
<dbReference type="Gene3D" id="1.10.10.2520">
    <property type="entry name" value="Cell wall hydrolase SleB, domain 1"/>
    <property type="match status" value="1"/>
</dbReference>
<reference evidence="5 6" key="1">
    <citation type="submission" date="2021-10" db="EMBL/GenBank/DDBJ databases">
        <title>Anaerobic single-cell dispensing facilitates the cultivation of human gut bacteria.</title>
        <authorList>
            <person name="Afrizal A."/>
        </authorList>
    </citation>
    <scope>NUCLEOTIDE SEQUENCE [LARGE SCALE GENOMIC DNA]</scope>
    <source>
        <strain evidence="5 6">CLA-AA-H276</strain>
    </source>
</reference>
<feature type="domain" description="Cell wall hydrolase SleB" evidence="4">
    <location>
        <begin position="314"/>
        <end position="426"/>
    </location>
</feature>
<feature type="compositionally biased region" description="Acidic residues" evidence="2">
    <location>
        <begin position="444"/>
        <end position="460"/>
    </location>
</feature>
<feature type="compositionally biased region" description="Basic and acidic residues" evidence="2">
    <location>
        <begin position="461"/>
        <end position="476"/>
    </location>
</feature>
<comment type="caution">
    <text evidence="5">The sequence shown here is derived from an EMBL/GenBank/DDBJ whole genome shotgun (WGS) entry which is preliminary data.</text>
</comment>
<dbReference type="Gene3D" id="6.10.250.3150">
    <property type="match status" value="1"/>
</dbReference>
<evidence type="ECO:0000313" key="6">
    <source>
        <dbReference type="Proteomes" id="UP001198220"/>
    </source>
</evidence>
<evidence type="ECO:0000256" key="1">
    <source>
        <dbReference type="SAM" id="Coils"/>
    </source>
</evidence>
<evidence type="ECO:0000259" key="4">
    <source>
        <dbReference type="Pfam" id="PF07486"/>
    </source>
</evidence>
<name>A0AAE3DC83_9FIRM</name>
<dbReference type="Pfam" id="PF07486">
    <property type="entry name" value="Hydrolase_2"/>
    <property type="match status" value="1"/>
</dbReference>
<accession>A0AAE3DC83</accession>
<dbReference type="Proteomes" id="UP001198220">
    <property type="component" value="Unassembled WGS sequence"/>
</dbReference>
<dbReference type="PANTHER" id="PTHR43941">
    <property type="entry name" value="STRUCTURAL MAINTENANCE OF CHROMOSOMES PROTEIN 2"/>
    <property type="match status" value="1"/>
</dbReference>
<proteinExistence type="predicted"/>
<feature type="chain" id="PRO_5041961732" evidence="3">
    <location>
        <begin position="32"/>
        <end position="536"/>
    </location>
</feature>
<dbReference type="PROSITE" id="PS51257">
    <property type="entry name" value="PROKAR_LIPOPROTEIN"/>
    <property type="match status" value="1"/>
</dbReference>
<feature type="compositionally biased region" description="Basic and acidic residues" evidence="2">
    <location>
        <begin position="35"/>
        <end position="61"/>
    </location>
</feature>
<dbReference type="AlphaFoldDB" id="A0AAE3DC83"/>
<keyword evidence="3" id="KW-0732">Signal</keyword>
<dbReference type="RefSeq" id="WP_308459506.1">
    <property type="nucleotide sequence ID" value="NZ_JAJEPS010000009.1"/>
</dbReference>
<dbReference type="GO" id="GO:0016787">
    <property type="term" value="F:hydrolase activity"/>
    <property type="evidence" value="ECO:0007669"/>
    <property type="project" value="UniProtKB-KW"/>
</dbReference>
<evidence type="ECO:0000256" key="2">
    <source>
        <dbReference type="SAM" id="MobiDB-lite"/>
    </source>
</evidence>
<evidence type="ECO:0000313" key="5">
    <source>
        <dbReference type="EMBL" id="MCC2126516.1"/>
    </source>
</evidence>
<gene>
    <name evidence="5" type="ORF">LKD36_10000</name>
</gene>
<feature type="region of interest" description="Disordered" evidence="2">
    <location>
        <begin position="435"/>
        <end position="536"/>
    </location>
</feature>
<feature type="compositionally biased region" description="Polar residues" evidence="2">
    <location>
        <begin position="493"/>
        <end position="508"/>
    </location>
</feature>
<feature type="compositionally biased region" description="Low complexity" evidence="2">
    <location>
        <begin position="509"/>
        <end position="522"/>
    </location>
</feature>
<feature type="region of interest" description="Disordered" evidence="2">
    <location>
        <begin position="34"/>
        <end position="67"/>
    </location>
</feature>
<dbReference type="InterPro" id="IPR042047">
    <property type="entry name" value="SleB_dom1"/>
</dbReference>
<feature type="coiled-coil region" evidence="1">
    <location>
        <begin position="172"/>
        <end position="216"/>
    </location>
</feature>
<sequence length="536" mass="59213">MTGKKRKSLAGRLLCLTLALCLGFSSCTALAASKDTQDKIDKVKQEKSEAEEEKKKTEQEQNKLNNAKSEMENYLKELDNQSKSLNEQVAELDQQITDKESQVSSMEGRIEEAQADLDKQYEDMKTRIQYMYENDQTAVQNIITAALTGGLTGLLNQVEYTVSVNQYDRNMLENYKVSKADLDDQYAKLQDEQDALELLKTETEKKKQQVADQQAATGSKLSEYEKLLAQKEGEITDMAEFIKEKTDLLNQLIAKAAQEEAAARIRAAQQAAASMNTSGNIQQADSGISGGSVSLSDYEIMMLATIIYCEAGNQGTDGQLAVGYVIMNRIRSSRFPNTLEGVLRQSKQFEPVGSGRFDLVLKAEQDDDIPNIVTQSCWNAARAVVNGTSNVGESLFFRTWAPVPSLVTNLQNGGVPYWIIKDHIFYYYWTSYTTGSSSNNNTSNDDDDDDEDESEDIEDDDTKKDDSSEKDSDNKTPDVTPIPTPSPEPEPDNSGNTSTETPDNSGSVSTETQTPDDSSTSSETEEKTSSPPTSDN</sequence>
<keyword evidence="5" id="KW-0378">Hydrolase</keyword>
<dbReference type="EMBL" id="JAJEPS010000009">
    <property type="protein sequence ID" value="MCC2126516.1"/>
    <property type="molecule type" value="Genomic_DNA"/>
</dbReference>
<protein>
    <submittedName>
        <fullName evidence="5">Cell wall hydrolase</fullName>
    </submittedName>
</protein>
<organism evidence="5 6">
    <name type="scientific">Hominiventricola filiformis</name>
    <dbReference type="NCBI Taxonomy" id="2885352"/>
    <lineage>
        <taxon>Bacteria</taxon>
        <taxon>Bacillati</taxon>
        <taxon>Bacillota</taxon>
        <taxon>Clostridia</taxon>
        <taxon>Lachnospirales</taxon>
        <taxon>Lachnospiraceae</taxon>
        <taxon>Hominiventricola</taxon>
    </lineage>
</organism>